<name>A0A2P2MMI3_RHIMU</name>
<organism evidence="1">
    <name type="scientific">Rhizophora mucronata</name>
    <name type="common">Asiatic mangrove</name>
    <dbReference type="NCBI Taxonomy" id="61149"/>
    <lineage>
        <taxon>Eukaryota</taxon>
        <taxon>Viridiplantae</taxon>
        <taxon>Streptophyta</taxon>
        <taxon>Embryophyta</taxon>
        <taxon>Tracheophyta</taxon>
        <taxon>Spermatophyta</taxon>
        <taxon>Magnoliopsida</taxon>
        <taxon>eudicotyledons</taxon>
        <taxon>Gunneridae</taxon>
        <taxon>Pentapetalae</taxon>
        <taxon>rosids</taxon>
        <taxon>fabids</taxon>
        <taxon>Malpighiales</taxon>
        <taxon>Rhizophoraceae</taxon>
        <taxon>Rhizophora</taxon>
    </lineage>
</organism>
<reference evidence="1" key="1">
    <citation type="submission" date="2018-02" db="EMBL/GenBank/DDBJ databases">
        <title>Rhizophora mucronata_Transcriptome.</title>
        <authorList>
            <person name="Meera S.P."/>
            <person name="Sreeshan A."/>
            <person name="Augustine A."/>
        </authorList>
    </citation>
    <scope>NUCLEOTIDE SEQUENCE</scope>
    <source>
        <tissue evidence="1">Leaf</tissue>
    </source>
</reference>
<proteinExistence type="predicted"/>
<dbReference type="EMBL" id="GGEC01050919">
    <property type="protein sequence ID" value="MBX31403.1"/>
    <property type="molecule type" value="Transcribed_RNA"/>
</dbReference>
<evidence type="ECO:0000313" key="1">
    <source>
        <dbReference type="EMBL" id="MBX31403.1"/>
    </source>
</evidence>
<sequence length="115" mass="12587">MCLGLKRLWQLEVKSCPLIEEIITKGEASGSTFDNIMFPLLNSISLECLPQLASFYSGSGAVQCPSLKTIAIIECSSAFSSAFFNGCTPFNTNDATQTKVSLLPCLFFFFCHHNC</sequence>
<dbReference type="AlphaFoldDB" id="A0A2P2MMI3"/>
<accession>A0A2P2MMI3</accession>
<protein>
    <submittedName>
        <fullName evidence="1">Uncharacterized protein</fullName>
    </submittedName>
</protein>